<keyword evidence="3" id="KW-1185">Reference proteome</keyword>
<accession>A0AAD9K2V2</accession>
<comment type="caution">
    <text evidence="2">The sequence shown here is derived from an EMBL/GenBank/DDBJ whole genome shotgun (WGS) entry which is preliminary data.</text>
</comment>
<proteinExistence type="predicted"/>
<dbReference type="InterPro" id="IPR027749">
    <property type="entry name" value="TTLL12"/>
</dbReference>
<feature type="domain" description="Tubulin--tyrosine ligase-like protein 12 SET-like" evidence="1">
    <location>
        <begin position="41"/>
        <end position="176"/>
    </location>
</feature>
<dbReference type="AlphaFoldDB" id="A0AAD9K2V2"/>
<dbReference type="GO" id="GO:0005737">
    <property type="term" value="C:cytoplasm"/>
    <property type="evidence" value="ECO:0007669"/>
    <property type="project" value="TreeGrafter"/>
</dbReference>
<organism evidence="2 3">
    <name type="scientific">Paralvinella palmiformis</name>
    <dbReference type="NCBI Taxonomy" id="53620"/>
    <lineage>
        <taxon>Eukaryota</taxon>
        <taxon>Metazoa</taxon>
        <taxon>Spiralia</taxon>
        <taxon>Lophotrochozoa</taxon>
        <taxon>Annelida</taxon>
        <taxon>Polychaeta</taxon>
        <taxon>Sedentaria</taxon>
        <taxon>Canalipalpata</taxon>
        <taxon>Terebellida</taxon>
        <taxon>Terebelliformia</taxon>
        <taxon>Alvinellidae</taxon>
        <taxon>Paralvinella</taxon>
    </lineage>
</organism>
<dbReference type="PANTHER" id="PTHR46088:SF1">
    <property type="entry name" value="TUBULIN--TYROSINE LIGASE-LIKE PROTEIN 12"/>
    <property type="match status" value="1"/>
</dbReference>
<dbReference type="InterPro" id="IPR057954">
    <property type="entry name" value="SET_TTL12"/>
</dbReference>
<evidence type="ECO:0000313" key="2">
    <source>
        <dbReference type="EMBL" id="KAK2163923.1"/>
    </source>
</evidence>
<dbReference type="Pfam" id="PF25556">
    <property type="entry name" value="SET_TTL"/>
    <property type="match status" value="1"/>
</dbReference>
<sequence length="196" mass="22742">MPHATSKCDTFPEFLLLHKEQLEASAIPEVFWKSLFHKLKSEARDHLYSMPSLLERMSALMEIEVGEKSMEDIVEDVLQTMWKFNLTYNIAGAPMATEDVCPVWYIMDEFGSRVQHSDSPTVLMVPFYYQPTQLSYTLMWPIVDLAEGDEVTRDYVTGVTDMLTRKLRLLPWKPTDMTHLSFDLQEPEESFFAVCD</sequence>
<evidence type="ECO:0000259" key="1">
    <source>
        <dbReference type="Pfam" id="PF25556"/>
    </source>
</evidence>
<reference evidence="2" key="1">
    <citation type="journal article" date="2023" name="Mol. Biol. Evol.">
        <title>Third-Generation Sequencing Reveals the Adaptive Role of the Epigenome in Three Deep-Sea Polychaetes.</title>
        <authorList>
            <person name="Perez M."/>
            <person name="Aroh O."/>
            <person name="Sun Y."/>
            <person name="Lan Y."/>
            <person name="Juniper S.K."/>
            <person name="Young C.R."/>
            <person name="Angers B."/>
            <person name="Qian P.Y."/>
        </authorList>
    </citation>
    <scope>NUCLEOTIDE SEQUENCE</scope>
    <source>
        <strain evidence="2">P08H-3</strain>
    </source>
</reference>
<protein>
    <recommendedName>
        <fullName evidence="1">Tubulin--tyrosine ligase-like protein 12 SET-like domain-containing protein</fullName>
    </recommendedName>
</protein>
<dbReference type="PANTHER" id="PTHR46088">
    <property type="entry name" value="TUBULIN--TYROSINE LIGASE-LIKE PROTEIN 12"/>
    <property type="match status" value="1"/>
</dbReference>
<dbReference type="EMBL" id="JAODUP010000072">
    <property type="protein sequence ID" value="KAK2163923.1"/>
    <property type="molecule type" value="Genomic_DNA"/>
</dbReference>
<name>A0AAD9K2V2_9ANNE</name>
<evidence type="ECO:0000313" key="3">
    <source>
        <dbReference type="Proteomes" id="UP001208570"/>
    </source>
</evidence>
<gene>
    <name evidence="2" type="ORF">LSH36_72g06019</name>
</gene>
<dbReference type="Proteomes" id="UP001208570">
    <property type="component" value="Unassembled WGS sequence"/>
</dbReference>